<organism evidence="2 3">
    <name type="scientific">Actinocatenispora comari</name>
    <dbReference type="NCBI Taxonomy" id="2807577"/>
    <lineage>
        <taxon>Bacteria</taxon>
        <taxon>Bacillati</taxon>
        <taxon>Actinomycetota</taxon>
        <taxon>Actinomycetes</taxon>
        <taxon>Micromonosporales</taxon>
        <taxon>Micromonosporaceae</taxon>
        <taxon>Actinocatenispora</taxon>
    </lineage>
</organism>
<dbReference type="AlphaFoldDB" id="A0A8J4EL03"/>
<dbReference type="InterPro" id="IPR036689">
    <property type="entry name" value="ESAT-6-like_sf"/>
</dbReference>
<gene>
    <name evidence="2" type="ORF">NUM_32050</name>
</gene>
<keyword evidence="3" id="KW-1185">Reference proteome</keyword>
<evidence type="ECO:0000256" key="1">
    <source>
        <dbReference type="RuleBase" id="RU362001"/>
    </source>
</evidence>
<accession>A0A8J4EL03</accession>
<protein>
    <recommendedName>
        <fullName evidence="1">ESAT-6-like protein</fullName>
    </recommendedName>
</protein>
<evidence type="ECO:0000313" key="2">
    <source>
        <dbReference type="EMBL" id="GIL27951.1"/>
    </source>
</evidence>
<dbReference type="RefSeq" id="WP_207125691.1">
    <property type="nucleotide sequence ID" value="NZ_BOPO01000054.1"/>
</dbReference>
<dbReference type="SUPFAM" id="SSF140453">
    <property type="entry name" value="EsxAB dimer-like"/>
    <property type="match status" value="1"/>
</dbReference>
<proteinExistence type="inferred from homology"/>
<dbReference type="InterPro" id="IPR010310">
    <property type="entry name" value="T7SS_ESAT-6-like"/>
</dbReference>
<evidence type="ECO:0000313" key="3">
    <source>
        <dbReference type="Proteomes" id="UP000614996"/>
    </source>
</evidence>
<reference evidence="3" key="1">
    <citation type="journal article" date="2021" name="Int. J. Syst. Evol. Microbiol.">
        <title>Actinocatenispora comari sp. nov., an endophytic actinomycete isolated from aerial parts of Comarum salesowianum.</title>
        <authorList>
            <person name="Oyunbileg N."/>
            <person name="Iizaka Y."/>
            <person name="Hamada M."/>
            <person name="Davaapurev B.O."/>
            <person name="Fukumoto A."/>
            <person name="Tsetseg B."/>
            <person name="Kato F."/>
            <person name="Tamura T."/>
            <person name="Batkhuu J."/>
            <person name="Anzai Y."/>
        </authorList>
    </citation>
    <scope>NUCLEOTIDE SEQUENCE [LARGE SCALE GENOMIC DNA]</scope>
    <source>
        <strain evidence="3">NUM-2625</strain>
    </source>
</reference>
<comment type="caution">
    <text evidence="2">The sequence shown here is derived from an EMBL/GenBank/DDBJ whole genome shotgun (WGS) entry which is preliminary data.</text>
</comment>
<dbReference type="EMBL" id="BOPO01000054">
    <property type="protein sequence ID" value="GIL27951.1"/>
    <property type="molecule type" value="Genomic_DNA"/>
</dbReference>
<dbReference type="Proteomes" id="UP000614996">
    <property type="component" value="Unassembled WGS sequence"/>
</dbReference>
<name>A0A8J4EL03_9ACTN</name>
<sequence length="100" mass="11399">MSDYRFDFTQADATIYDMQTINKRIGEALQGMESSVEKSLADWTGAAQATYWDAKAQWNKSAGDMNAYFEQARLVLMDISDNYGTTEQRHTKLWNDVRGG</sequence>
<dbReference type="NCBIfam" id="TIGR03930">
    <property type="entry name" value="WXG100_ESAT6"/>
    <property type="match status" value="1"/>
</dbReference>
<dbReference type="Pfam" id="PF06013">
    <property type="entry name" value="WXG100"/>
    <property type="match status" value="1"/>
</dbReference>
<dbReference type="Gene3D" id="1.10.287.1060">
    <property type="entry name" value="ESAT-6-like"/>
    <property type="match status" value="1"/>
</dbReference>
<comment type="similarity">
    <text evidence="1">Belongs to the WXG100 family.</text>
</comment>